<evidence type="ECO:0000313" key="2">
    <source>
        <dbReference type="EMBL" id="MDV5822578.1"/>
    </source>
</evidence>
<comment type="caution">
    <text evidence="2">The sequence shown here is derived from an EMBL/GenBank/DDBJ whole genome shotgun (WGS) entry which is preliminary data.</text>
</comment>
<keyword evidence="3" id="KW-1185">Reference proteome</keyword>
<dbReference type="RefSeq" id="WP_317515737.1">
    <property type="nucleotide sequence ID" value="NZ_JAPTHD010000001.1"/>
</dbReference>
<reference evidence="3" key="1">
    <citation type="journal article" date="2022" name="J Environ Chem Eng">
        <title>Biodegradation of petroleum oil using a constructed nonpathogenic and heavy metal-tolerant bacterial consortium isolated from marine sponges.</title>
        <authorList>
            <person name="Dechsakulwatana C."/>
            <person name="Rungsihiranrut A."/>
            <person name="Muangchinda C."/>
            <person name="Ningthoujam R."/>
            <person name="Klankeo P."/>
            <person name="Pinyakong O."/>
        </authorList>
    </citation>
    <scope>NUCLEOTIDE SEQUENCE [LARGE SCALE GENOMIC DNA]</scope>
    <source>
        <strain evidence="3">MO2-4</strain>
    </source>
</reference>
<keyword evidence="1" id="KW-0812">Transmembrane</keyword>
<evidence type="ECO:0000256" key="1">
    <source>
        <dbReference type="SAM" id="Phobius"/>
    </source>
</evidence>
<keyword evidence="1" id="KW-0472">Membrane</keyword>
<feature type="transmembrane region" description="Helical" evidence="1">
    <location>
        <begin position="6"/>
        <end position="26"/>
    </location>
</feature>
<sequence length="170" mass="18484">MSFTLNELALLLIALVVGWLLGLMMSGRGKYHRLYRDEEIAHRNAIKERDAALRERDARIEAANVRIAELERQSGPIGPGTATAVGGAVHGRDDLSRIRGVSQAQEVAMNEAGYHRYGQIAALNAEQEATLEARLGLKPGTIAHEDWRGQARTLDHGDKPGLLGRLTGSA</sequence>
<accession>A0ABU3ZSS8</accession>
<protein>
    <recommendedName>
        <fullName evidence="4">DUF2802 domain-containing protein</fullName>
    </recommendedName>
</protein>
<evidence type="ECO:0000313" key="3">
    <source>
        <dbReference type="Proteomes" id="UP001185984"/>
    </source>
</evidence>
<evidence type="ECO:0008006" key="4">
    <source>
        <dbReference type="Google" id="ProtNLM"/>
    </source>
</evidence>
<gene>
    <name evidence="2" type="ORF">O0R41_03065</name>
</gene>
<name>A0ABU3ZSS8_9SPHN</name>
<dbReference type="Proteomes" id="UP001185984">
    <property type="component" value="Unassembled WGS sequence"/>
</dbReference>
<organism evidence="2 3">
    <name type="scientific">Sphingobium naphthae</name>
    <dbReference type="NCBI Taxonomy" id="1886786"/>
    <lineage>
        <taxon>Bacteria</taxon>
        <taxon>Pseudomonadati</taxon>
        <taxon>Pseudomonadota</taxon>
        <taxon>Alphaproteobacteria</taxon>
        <taxon>Sphingomonadales</taxon>
        <taxon>Sphingomonadaceae</taxon>
        <taxon>Sphingobium</taxon>
    </lineage>
</organism>
<proteinExistence type="predicted"/>
<keyword evidence="1" id="KW-1133">Transmembrane helix</keyword>
<dbReference type="EMBL" id="JAPTHD010000001">
    <property type="protein sequence ID" value="MDV5822578.1"/>
    <property type="molecule type" value="Genomic_DNA"/>
</dbReference>